<feature type="domain" description="CBU-0592-like" evidence="2">
    <location>
        <begin position="12"/>
        <end position="84"/>
    </location>
</feature>
<keyword evidence="4" id="KW-1185">Reference proteome</keyword>
<dbReference type="RefSeq" id="WP_108827510.1">
    <property type="nucleotide sequence ID" value="NZ_OMOR01000001.1"/>
</dbReference>
<evidence type="ECO:0000259" key="2">
    <source>
        <dbReference type="Pfam" id="PF26604"/>
    </source>
</evidence>
<feature type="transmembrane region" description="Helical" evidence="1">
    <location>
        <begin position="6"/>
        <end position="27"/>
    </location>
</feature>
<accession>A0A2R8BBJ4</accession>
<feature type="transmembrane region" description="Helical" evidence="1">
    <location>
        <begin position="62"/>
        <end position="81"/>
    </location>
</feature>
<organism evidence="3 4">
    <name type="scientific">Ascidiaceihabitans donghaensis</name>
    <dbReference type="NCBI Taxonomy" id="1510460"/>
    <lineage>
        <taxon>Bacteria</taxon>
        <taxon>Pseudomonadati</taxon>
        <taxon>Pseudomonadota</taxon>
        <taxon>Alphaproteobacteria</taxon>
        <taxon>Rhodobacterales</taxon>
        <taxon>Paracoccaceae</taxon>
        <taxon>Ascidiaceihabitans</taxon>
    </lineage>
</organism>
<keyword evidence="1" id="KW-0472">Membrane</keyword>
<dbReference type="EMBL" id="OMOR01000001">
    <property type="protein sequence ID" value="SPH20275.1"/>
    <property type="molecule type" value="Genomic_DNA"/>
</dbReference>
<dbReference type="InterPro" id="IPR058058">
    <property type="entry name" value="CBU_0592-like"/>
</dbReference>
<name>A0A2R8BBJ4_9RHOB</name>
<dbReference type="Proteomes" id="UP000244880">
    <property type="component" value="Unassembled WGS sequence"/>
</dbReference>
<gene>
    <name evidence="3" type="ORF">ASD8599_01011</name>
</gene>
<sequence length="95" mass="10314">MSFAIQTSTILEAIGVGGFLLYVLNYGMLTLRYINGHSITYFALNLLAASAVLIGLTVSFNLASAMIQVFWVIMSTIGMALHMRRTGHGENGPLF</sequence>
<dbReference type="OrthoDB" id="7273604at2"/>
<evidence type="ECO:0000313" key="4">
    <source>
        <dbReference type="Proteomes" id="UP000244880"/>
    </source>
</evidence>
<dbReference type="NCBIfam" id="NF047864">
    <property type="entry name" value="CBU_0592_membra"/>
    <property type="match status" value="1"/>
</dbReference>
<keyword evidence="1" id="KW-1133">Transmembrane helix</keyword>
<reference evidence="3 4" key="1">
    <citation type="submission" date="2018-03" db="EMBL/GenBank/DDBJ databases">
        <authorList>
            <person name="Keele B.F."/>
        </authorList>
    </citation>
    <scope>NUCLEOTIDE SEQUENCE [LARGE SCALE GENOMIC DNA]</scope>
    <source>
        <strain evidence="3 4">CECT 8599</strain>
    </source>
</reference>
<feature type="transmembrane region" description="Helical" evidence="1">
    <location>
        <begin position="39"/>
        <end position="56"/>
    </location>
</feature>
<keyword evidence="1" id="KW-0812">Transmembrane</keyword>
<dbReference type="Pfam" id="PF26604">
    <property type="entry name" value="CBU_0592"/>
    <property type="match status" value="1"/>
</dbReference>
<protein>
    <recommendedName>
        <fullName evidence="2">CBU-0592-like domain-containing protein</fullName>
    </recommendedName>
</protein>
<dbReference type="AlphaFoldDB" id="A0A2R8BBJ4"/>
<proteinExistence type="predicted"/>
<evidence type="ECO:0000256" key="1">
    <source>
        <dbReference type="SAM" id="Phobius"/>
    </source>
</evidence>
<evidence type="ECO:0000313" key="3">
    <source>
        <dbReference type="EMBL" id="SPH20275.1"/>
    </source>
</evidence>